<protein>
    <submittedName>
        <fullName evidence="1">DUF72 domain-containing protein</fullName>
    </submittedName>
</protein>
<dbReference type="OrthoDB" id="9780310at2"/>
<dbReference type="Pfam" id="PF01904">
    <property type="entry name" value="DUF72"/>
    <property type="match status" value="1"/>
</dbReference>
<dbReference type="InterPro" id="IPR036520">
    <property type="entry name" value="UPF0759_sf"/>
</dbReference>
<name>A0A4U5JLE6_9GAMM</name>
<comment type="caution">
    <text evidence="1">The sequence shown here is derived from an EMBL/GenBank/DDBJ whole genome shotgun (WGS) entry which is preliminary data.</text>
</comment>
<keyword evidence="2" id="KW-1185">Reference proteome</keyword>
<reference evidence="1 2" key="1">
    <citation type="submission" date="2019-04" db="EMBL/GenBank/DDBJ databases">
        <title>Reference strain of H23.</title>
        <authorList>
            <person name="Luo X."/>
        </authorList>
    </citation>
    <scope>NUCLEOTIDE SEQUENCE [LARGE SCALE GENOMIC DNA]</scope>
    <source>
        <strain evidence="1 2">H23</strain>
    </source>
</reference>
<dbReference type="Proteomes" id="UP000308707">
    <property type="component" value="Unassembled WGS sequence"/>
</dbReference>
<accession>A0A4U5JLE6</accession>
<sequence length="266" mass="28949">MRLTVRTGTAGWSIPSVHRDSFAEGDSMLARYATRLDMAEINSSFYRPHQRKTYERWAASVPAAFRFAVKLPRAVTHEQRLRAASLPTDRFVEECTGLGEKLAVVLVQLPPSLAFDGRVAAPFFAMLARSLPAGVHIACEPRHPTWAQPRAEELFERLGINRVGADPPVIAPDGAPSDYGSCRYWRLHGAPRVYYSNYGEEELSALAMRVRALAHGKPAFVVFDNTASGCATANALAFKDMLMATPADRGAGLVGPPGLEPGTKGL</sequence>
<dbReference type="PANTHER" id="PTHR30348:SF14">
    <property type="entry name" value="BLR8050 PROTEIN"/>
    <property type="match status" value="1"/>
</dbReference>
<proteinExistence type="predicted"/>
<evidence type="ECO:0000313" key="1">
    <source>
        <dbReference type="EMBL" id="TKR30460.1"/>
    </source>
</evidence>
<dbReference type="InterPro" id="IPR002763">
    <property type="entry name" value="DUF72"/>
</dbReference>
<dbReference type="SUPFAM" id="SSF117396">
    <property type="entry name" value="TM1631-like"/>
    <property type="match status" value="1"/>
</dbReference>
<dbReference type="PANTHER" id="PTHR30348">
    <property type="entry name" value="UNCHARACTERIZED PROTEIN YECE"/>
    <property type="match status" value="1"/>
</dbReference>
<dbReference type="EMBL" id="SZUA01000002">
    <property type="protein sequence ID" value="TKR30460.1"/>
    <property type="molecule type" value="Genomic_DNA"/>
</dbReference>
<organism evidence="1 2">
    <name type="scientific">Luteimonas gilva</name>
    <dbReference type="NCBI Taxonomy" id="2572684"/>
    <lineage>
        <taxon>Bacteria</taxon>
        <taxon>Pseudomonadati</taxon>
        <taxon>Pseudomonadota</taxon>
        <taxon>Gammaproteobacteria</taxon>
        <taxon>Lysobacterales</taxon>
        <taxon>Lysobacteraceae</taxon>
        <taxon>Luteimonas</taxon>
    </lineage>
</organism>
<gene>
    <name evidence="1" type="ORF">FCE95_10085</name>
</gene>
<evidence type="ECO:0000313" key="2">
    <source>
        <dbReference type="Proteomes" id="UP000308707"/>
    </source>
</evidence>
<dbReference type="RefSeq" id="WP_137266890.1">
    <property type="nucleotide sequence ID" value="NZ_SZUA01000002.1"/>
</dbReference>
<dbReference type="Gene3D" id="3.20.20.410">
    <property type="entry name" value="Protein of unknown function UPF0759"/>
    <property type="match status" value="1"/>
</dbReference>
<dbReference type="AlphaFoldDB" id="A0A4U5JLE6"/>